<evidence type="ECO:0000256" key="15">
    <source>
        <dbReference type="ARBA" id="ARBA00030800"/>
    </source>
</evidence>
<dbReference type="PRINTS" id="PR00344">
    <property type="entry name" value="BCTRLSENSOR"/>
</dbReference>
<keyword evidence="11" id="KW-0408">Iron</keyword>
<evidence type="ECO:0000256" key="11">
    <source>
        <dbReference type="ARBA" id="ARBA00023004"/>
    </source>
</evidence>
<feature type="transmembrane region" description="Helical" evidence="16">
    <location>
        <begin position="28"/>
        <end position="50"/>
    </location>
</feature>
<comment type="cofactor">
    <cofactor evidence="2">
        <name>[4Fe-4S] cluster</name>
        <dbReference type="ChEBI" id="CHEBI:49883"/>
    </cofactor>
</comment>
<dbReference type="EMBL" id="BNJG01000003">
    <property type="protein sequence ID" value="GHO58989.1"/>
    <property type="molecule type" value="Genomic_DNA"/>
</dbReference>
<evidence type="ECO:0000256" key="3">
    <source>
        <dbReference type="ARBA" id="ARBA00004496"/>
    </source>
</evidence>
<dbReference type="InterPro" id="IPR050482">
    <property type="entry name" value="Sensor_HK_TwoCompSys"/>
</dbReference>
<dbReference type="EC" id="2.7.13.3" evidence="4"/>
<keyword evidence="16" id="KW-0472">Membrane</keyword>
<keyword evidence="8" id="KW-0808">Transferase</keyword>
<comment type="subcellular location">
    <subcellularLocation>
        <location evidence="3">Cytoplasm</location>
    </subcellularLocation>
</comment>
<comment type="function">
    <text evidence="14">Member of the two-component regulatory system NreB/NreC involved in the control of dissimilatory nitrate/nitrite reduction in response to oxygen. NreB functions as a direct oxygen sensor histidine kinase which is autophosphorylated, in the absence of oxygen, probably at the conserved histidine residue, and transfers its phosphate group probably to a conserved aspartate residue of NreC. NreB/NreC activates the expression of the nitrate (narGHJI) and nitrite (nir) reductase operons, as well as the putative nitrate transporter gene narT.</text>
</comment>
<comment type="caution">
    <text evidence="18">The sequence shown here is derived from an EMBL/GenBank/DDBJ whole genome shotgun (WGS) entry which is preliminary data.</text>
</comment>
<evidence type="ECO:0000256" key="10">
    <source>
        <dbReference type="ARBA" id="ARBA00022777"/>
    </source>
</evidence>
<gene>
    <name evidence="18" type="ORF">KSB_74640</name>
</gene>
<evidence type="ECO:0000256" key="12">
    <source>
        <dbReference type="ARBA" id="ARBA00023012"/>
    </source>
</evidence>
<evidence type="ECO:0000313" key="19">
    <source>
        <dbReference type="Proteomes" id="UP000654345"/>
    </source>
</evidence>
<dbReference type="Gene3D" id="3.30.450.40">
    <property type="match status" value="2"/>
</dbReference>
<evidence type="ECO:0000256" key="7">
    <source>
        <dbReference type="ARBA" id="ARBA00022490"/>
    </source>
</evidence>
<keyword evidence="10" id="KW-0418">Kinase</keyword>
<dbReference type="InterPro" id="IPR036890">
    <property type="entry name" value="HATPase_C_sf"/>
</dbReference>
<dbReference type="SUPFAM" id="SSF55781">
    <property type="entry name" value="GAF domain-like"/>
    <property type="match status" value="1"/>
</dbReference>
<dbReference type="InterPro" id="IPR003594">
    <property type="entry name" value="HATPase_dom"/>
</dbReference>
<protein>
    <recommendedName>
        <fullName evidence="5">Oxygen sensor histidine kinase NreB</fullName>
        <ecNumber evidence="4">2.7.13.3</ecNumber>
    </recommendedName>
    <alternativeName>
        <fullName evidence="15">Nitrogen regulation protein B</fullName>
    </alternativeName>
</protein>
<evidence type="ECO:0000259" key="17">
    <source>
        <dbReference type="PROSITE" id="PS50109"/>
    </source>
</evidence>
<feature type="transmembrane region" description="Helical" evidence="16">
    <location>
        <begin position="195"/>
        <end position="220"/>
    </location>
</feature>
<feature type="domain" description="Histidine kinase" evidence="17">
    <location>
        <begin position="462"/>
        <end position="589"/>
    </location>
</feature>
<feature type="transmembrane region" description="Helical" evidence="16">
    <location>
        <begin position="87"/>
        <end position="105"/>
    </location>
</feature>
<dbReference type="Gene3D" id="1.20.5.1930">
    <property type="match status" value="1"/>
</dbReference>
<reference evidence="18 19" key="1">
    <citation type="journal article" date="2021" name="Int. J. Syst. Evol. Microbiol.">
        <title>Reticulibacter mediterranei gen. nov., sp. nov., within the new family Reticulibacteraceae fam. nov., and Ktedonospora formicarum gen. nov., sp. nov., Ktedonobacter robiniae sp. nov., Dictyobacter formicarum sp. nov. and Dictyobacter arantiisoli sp. nov., belonging to the class Ktedonobacteria.</title>
        <authorList>
            <person name="Yabe S."/>
            <person name="Zheng Y."/>
            <person name="Wang C.M."/>
            <person name="Sakai Y."/>
            <person name="Abe K."/>
            <person name="Yokota A."/>
            <person name="Donadio S."/>
            <person name="Cavaletti L."/>
            <person name="Monciardini P."/>
        </authorList>
    </citation>
    <scope>NUCLEOTIDE SEQUENCE [LARGE SCALE GENOMIC DNA]</scope>
    <source>
        <strain evidence="18 19">SOSP1-30</strain>
    </source>
</reference>
<evidence type="ECO:0000256" key="5">
    <source>
        <dbReference type="ARBA" id="ARBA00017322"/>
    </source>
</evidence>
<evidence type="ECO:0000256" key="6">
    <source>
        <dbReference type="ARBA" id="ARBA00022485"/>
    </source>
</evidence>
<organism evidence="18 19">
    <name type="scientific">Ktedonobacter robiniae</name>
    <dbReference type="NCBI Taxonomy" id="2778365"/>
    <lineage>
        <taxon>Bacteria</taxon>
        <taxon>Bacillati</taxon>
        <taxon>Chloroflexota</taxon>
        <taxon>Ktedonobacteria</taxon>
        <taxon>Ktedonobacterales</taxon>
        <taxon>Ktedonobacteraceae</taxon>
        <taxon>Ktedonobacter</taxon>
    </lineage>
</organism>
<keyword evidence="12" id="KW-0902">Two-component regulatory system</keyword>
<dbReference type="InterPro" id="IPR005467">
    <property type="entry name" value="His_kinase_dom"/>
</dbReference>
<evidence type="ECO:0000256" key="1">
    <source>
        <dbReference type="ARBA" id="ARBA00000085"/>
    </source>
</evidence>
<evidence type="ECO:0000256" key="13">
    <source>
        <dbReference type="ARBA" id="ARBA00023014"/>
    </source>
</evidence>
<dbReference type="PROSITE" id="PS50109">
    <property type="entry name" value="HIS_KIN"/>
    <property type="match status" value="1"/>
</dbReference>
<comment type="catalytic activity">
    <reaction evidence="1">
        <text>ATP + protein L-histidine = ADP + protein N-phospho-L-histidine.</text>
        <dbReference type="EC" id="2.7.13.3"/>
    </reaction>
</comment>
<evidence type="ECO:0000256" key="2">
    <source>
        <dbReference type="ARBA" id="ARBA00001966"/>
    </source>
</evidence>
<proteinExistence type="predicted"/>
<dbReference type="InterPro" id="IPR011712">
    <property type="entry name" value="Sig_transdc_His_kin_sub3_dim/P"/>
</dbReference>
<feature type="transmembrane region" description="Helical" evidence="16">
    <location>
        <begin position="160"/>
        <end position="183"/>
    </location>
</feature>
<keyword evidence="19" id="KW-1185">Reference proteome</keyword>
<dbReference type="Proteomes" id="UP000654345">
    <property type="component" value="Unassembled WGS sequence"/>
</dbReference>
<evidence type="ECO:0000256" key="14">
    <source>
        <dbReference type="ARBA" id="ARBA00024827"/>
    </source>
</evidence>
<feature type="transmembrane region" description="Helical" evidence="16">
    <location>
        <begin position="62"/>
        <end position="81"/>
    </location>
</feature>
<feature type="transmembrane region" description="Helical" evidence="16">
    <location>
        <begin position="125"/>
        <end position="148"/>
    </location>
</feature>
<dbReference type="Pfam" id="PF07730">
    <property type="entry name" value="HisKA_3"/>
    <property type="match status" value="1"/>
</dbReference>
<keyword evidence="7" id="KW-0963">Cytoplasm</keyword>
<keyword evidence="6" id="KW-0004">4Fe-4S</keyword>
<dbReference type="SUPFAM" id="SSF55874">
    <property type="entry name" value="ATPase domain of HSP90 chaperone/DNA topoisomerase II/histidine kinase"/>
    <property type="match status" value="1"/>
</dbReference>
<accession>A0ABQ3V273</accession>
<dbReference type="PANTHER" id="PTHR24421">
    <property type="entry name" value="NITRATE/NITRITE SENSOR PROTEIN NARX-RELATED"/>
    <property type="match status" value="1"/>
</dbReference>
<feature type="transmembrane region" description="Helical" evidence="16">
    <location>
        <begin position="226"/>
        <end position="247"/>
    </location>
</feature>
<keyword evidence="13" id="KW-0411">Iron-sulfur</keyword>
<dbReference type="SMART" id="SM00387">
    <property type="entry name" value="HATPase_c"/>
    <property type="match status" value="1"/>
</dbReference>
<keyword evidence="9" id="KW-0479">Metal-binding</keyword>
<evidence type="ECO:0000256" key="8">
    <source>
        <dbReference type="ARBA" id="ARBA00022679"/>
    </source>
</evidence>
<dbReference type="CDD" id="cd16917">
    <property type="entry name" value="HATPase_UhpB-NarQ-NarX-like"/>
    <property type="match status" value="1"/>
</dbReference>
<sequence>MANVGQKSRLDGPVGTLELMLRTLPSSWSVPINLLTFLSDIGIPLFGCLFPTGRFLPRWSAWLALGSVITWGIYTFVPAASEPINSLALIIFGCILLSVGGLVAVQVYRYRRISNQVQRQQAKWVFFGIGSCGSGYIVWTALSALLFLQGMLANVVVRSLFNVSQLFFLLLIPFSIGFAILRYRLWDIDLIINRTLVYGLLTLSTISLYALIVGTLGTLLQAQGNFFITLLAAGLIAVLFQPLRAFLQRGVNRLLYGQRDEPYLVIARLSQRLKETLEPDAVLSTIVETVAQALKLPYAAILWKQEETLELAASYGQPMGELLTLPLTYQEQTLGQFQLAPRSPGEAFTPADRRLLDELARQAGLATHAVRLTTDLQKARERLVLAREEERRRLRRDLHDCVGPTLASLSQRIDTAGHLVPRDPDTAIALLDTLKAQVKDTIANIRRVVYALRPPVLDELGLVSAISEHVMQLQETNGLHISLEVPTPLSDMAELSAAVEVAAYRIALEALTNVVRHAQAQHCFLRLVLAERFLYLSVSDDGCGLSEESHAGVGITSMRERVAELGGEFMLTTTQGRGTCVQVRLPLKS</sequence>
<keyword evidence="16" id="KW-0812">Transmembrane</keyword>
<evidence type="ECO:0000256" key="9">
    <source>
        <dbReference type="ARBA" id="ARBA00022723"/>
    </source>
</evidence>
<dbReference type="InterPro" id="IPR029016">
    <property type="entry name" value="GAF-like_dom_sf"/>
</dbReference>
<dbReference type="Gene3D" id="3.30.565.10">
    <property type="entry name" value="Histidine kinase-like ATPase, C-terminal domain"/>
    <property type="match status" value="1"/>
</dbReference>
<name>A0ABQ3V273_9CHLR</name>
<dbReference type="Pfam" id="PF02518">
    <property type="entry name" value="HATPase_c"/>
    <property type="match status" value="1"/>
</dbReference>
<dbReference type="InterPro" id="IPR004358">
    <property type="entry name" value="Sig_transdc_His_kin-like_C"/>
</dbReference>
<keyword evidence="16" id="KW-1133">Transmembrane helix</keyword>
<evidence type="ECO:0000256" key="4">
    <source>
        <dbReference type="ARBA" id="ARBA00012438"/>
    </source>
</evidence>
<evidence type="ECO:0000256" key="16">
    <source>
        <dbReference type="SAM" id="Phobius"/>
    </source>
</evidence>
<dbReference type="RefSeq" id="WP_201375219.1">
    <property type="nucleotide sequence ID" value="NZ_BNJG01000003.1"/>
</dbReference>
<evidence type="ECO:0000313" key="18">
    <source>
        <dbReference type="EMBL" id="GHO58989.1"/>
    </source>
</evidence>